<dbReference type="EMBL" id="CAJHUC010000491">
    <property type="protein sequence ID" value="CAD7696517.1"/>
    <property type="molecule type" value="Genomic_DNA"/>
</dbReference>
<evidence type="ECO:0000256" key="1">
    <source>
        <dbReference type="ARBA" id="ARBA00022737"/>
    </source>
</evidence>
<accession>A0A8S1IZ74</accession>
<evidence type="ECO:0000256" key="2">
    <source>
        <dbReference type="ARBA" id="ARBA00023043"/>
    </source>
</evidence>
<dbReference type="OrthoDB" id="3065869at2759"/>
<reference evidence="4" key="1">
    <citation type="submission" date="2020-12" db="EMBL/GenBank/DDBJ databases">
        <authorList>
            <person name="Iha C."/>
        </authorList>
    </citation>
    <scope>NUCLEOTIDE SEQUENCE</scope>
</reference>
<dbReference type="SUPFAM" id="SSF48403">
    <property type="entry name" value="Ankyrin repeat"/>
    <property type="match status" value="1"/>
</dbReference>
<dbReference type="Proteomes" id="UP000708148">
    <property type="component" value="Unassembled WGS sequence"/>
</dbReference>
<dbReference type="PROSITE" id="PS50297">
    <property type="entry name" value="ANK_REP_REGION"/>
    <property type="match status" value="2"/>
</dbReference>
<feature type="repeat" description="ANK" evidence="3">
    <location>
        <begin position="1"/>
        <end position="33"/>
    </location>
</feature>
<dbReference type="PROSITE" id="PS50088">
    <property type="entry name" value="ANK_REPEAT"/>
    <property type="match status" value="2"/>
</dbReference>
<dbReference type="PANTHER" id="PTHR24171">
    <property type="entry name" value="ANKYRIN REPEAT DOMAIN-CONTAINING PROTEIN 39-RELATED"/>
    <property type="match status" value="1"/>
</dbReference>
<dbReference type="Pfam" id="PF12796">
    <property type="entry name" value="Ank_2"/>
    <property type="match status" value="1"/>
</dbReference>
<dbReference type="InterPro" id="IPR002110">
    <property type="entry name" value="Ankyrin_rpt"/>
</dbReference>
<dbReference type="GO" id="GO:0085020">
    <property type="term" value="P:protein K6-linked ubiquitination"/>
    <property type="evidence" value="ECO:0007669"/>
    <property type="project" value="TreeGrafter"/>
</dbReference>
<sequence length="108" mass="11477">HGCTALSGASMKGHDVVVELLLSRGATVDSIDKDGDTPLSNAISYGHPSTVDLLLKHGARTDIPNETGATPLFHIWSEQRKQKIGEQTASAIFRTMLDHGAAVEVADK</sequence>
<feature type="non-terminal residue" evidence="4">
    <location>
        <position position="108"/>
    </location>
</feature>
<keyword evidence="5" id="KW-1185">Reference proteome</keyword>
<dbReference type="GO" id="GO:0004842">
    <property type="term" value="F:ubiquitin-protein transferase activity"/>
    <property type="evidence" value="ECO:0007669"/>
    <property type="project" value="TreeGrafter"/>
</dbReference>
<name>A0A8S1IZ74_9CHLO</name>
<feature type="repeat" description="ANK" evidence="3">
    <location>
        <begin position="34"/>
        <end position="66"/>
    </location>
</feature>
<keyword evidence="2 3" id="KW-0040">ANK repeat</keyword>
<organism evidence="4 5">
    <name type="scientific">Ostreobium quekettii</name>
    <dbReference type="NCBI Taxonomy" id="121088"/>
    <lineage>
        <taxon>Eukaryota</taxon>
        <taxon>Viridiplantae</taxon>
        <taxon>Chlorophyta</taxon>
        <taxon>core chlorophytes</taxon>
        <taxon>Ulvophyceae</taxon>
        <taxon>TCBD clade</taxon>
        <taxon>Bryopsidales</taxon>
        <taxon>Ostreobineae</taxon>
        <taxon>Ostreobiaceae</taxon>
        <taxon>Ostreobium</taxon>
    </lineage>
</organism>
<dbReference type="Gene3D" id="1.25.40.20">
    <property type="entry name" value="Ankyrin repeat-containing domain"/>
    <property type="match status" value="1"/>
</dbReference>
<dbReference type="PANTHER" id="PTHR24171:SF8">
    <property type="entry name" value="BRCA1-ASSOCIATED RING DOMAIN PROTEIN 1"/>
    <property type="match status" value="1"/>
</dbReference>
<gene>
    <name evidence="4" type="ORF">OSTQU699_LOCUS1879</name>
</gene>
<evidence type="ECO:0008006" key="6">
    <source>
        <dbReference type="Google" id="ProtNLM"/>
    </source>
</evidence>
<dbReference type="AlphaFoldDB" id="A0A8S1IZ74"/>
<evidence type="ECO:0000313" key="4">
    <source>
        <dbReference type="EMBL" id="CAD7696517.1"/>
    </source>
</evidence>
<evidence type="ECO:0000313" key="5">
    <source>
        <dbReference type="Proteomes" id="UP000708148"/>
    </source>
</evidence>
<evidence type="ECO:0000256" key="3">
    <source>
        <dbReference type="PROSITE-ProRule" id="PRU00023"/>
    </source>
</evidence>
<comment type="caution">
    <text evidence="4">The sequence shown here is derived from an EMBL/GenBank/DDBJ whole genome shotgun (WGS) entry which is preliminary data.</text>
</comment>
<dbReference type="InterPro" id="IPR036770">
    <property type="entry name" value="Ankyrin_rpt-contain_sf"/>
</dbReference>
<proteinExistence type="predicted"/>
<feature type="non-terminal residue" evidence="4">
    <location>
        <position position="1"/>
    </location>
</feature>
<protein>
    <recommendedName>
        <fullName evidence="6">Ankyrin repeat protein</fullName>
    </recommendedName>
</protein>
<keyword evidence="1" id="KW-0677">Repeat</keyword>
<dbReference type="SMART" id="SM00248">
    <property type="entry name" value="ANK"/>
    <property type="match status" value="3"/>
</dbReference>